<name>A0A1I7RTX8_BURXY</name>
<proteinExistence type="predicted"/>
<dbReference type="Proteomes" id="UP000582659">
    <property type="component" value="Unassembled WGS sequence"/>
</dbReference>
<dbReference type="WBParaSite" id="BXY_0418400.1">
    <property type="protein sequence ID" value="BXY_0418400.1"/>
    <property type="gene ID" value="BXY_0418400"/>
</dbReference>
<gene>
    <name evidence="1" type="ORF">BXYJ_LOCUS15719</name>
</gene>
<dbReference type="EMBL" id="CAJFCV020000006">
    <property type="protein sequence ID" value="CAG9132117.1"/>
    <property type="molecule type" value="Genomic_DNA"/>
</dbReference>
<dbReference type="EMBL" id="CAJFDI010000006">
    <property type="protein sequence ID" value="CAD5235628.1"/>
    <property type="molecule type" value="Genomic_DNA"/>
</dbReference>
<sequence>MMEIDGNGIDEQLMELQECLAPEELERMLLGPQVAAVQLRNADVEPVVARRGLPAVGTVLHYARMTQSRGPALSAVKRHRERLPLVSYLRTGGRTPETDRTYTVILHEHNLVIVRGEGYDRSSPKYLMMTDREDHAVFVPPGTRLRVTMIVKGGVRSRGQDWP</sequence>
<keyword evidence="3" id="KW-1185">Reference proteome</keyword>
<dbReference type="Proteomes" id="UP000095284">
    <property type="component" value="Unplaced"/>
</dbReference>
<evidence type="ECO:0000313" key="3">
    <source>
        <dbReference type="Proteomes" id="UP000659654"/>
    </source>
</evidence>
<organism evidence="2 4">
    <name type="scientific">Bursaphelenchus xylophilus</name>
    <name type="common">Pinewood nematode worm</name>
    <name type="synonym">Aphelenchoides xylophilus</name>
    <dbReference type="NCBI Taxonomy" id="6326"/>
    <lineage>
        <taxon>Eukaryota</taxon>
        <taxon>Metazoa</taxon>
        <taxon>Ecdysozoa</taxon>
        <taxon>Nematoda</taxon>
        <taxon>Chromadorea</taxon>
        <taxon>Rhabditida</taxon>
        <taxon>Tylenchina</taxon>
        <taxon>Tylenchomorpha</taxon>
        <taxon>Aphelenchoidea</taxon>
        <taxon>Aphelenchoididae</taxon>
        <taxon>Bursaphelenchus</taxon>
    </lineage>
</organism>
<evidence type="ECO:0000313" key="2">
    <source>
        <dbReference type="Proteomes" id="UP000095284"/>
    </source>
</evidence>
<evidence type="ECO:0000313" key="4">
    <source>
        <dbReference type="WBParaSite" id="BXY_0418400.1"/>
    </source>
</evidence>
<reference evidence="1" key="2">
    <citation type="submission" date="2020-09" db="EMBL/GenBank/DDBJ databases">
        <authorList>
            <person name="Kikuchi T."/>
        </authorList>
    </citation>
    <scope>NUCLEOTIDE SEQUENCE</scope>
    <source>
        <strain evidence="1">Ka4C1</strain>
    </source>
</reference>
<dbReference type="AlphaFoldDB" id="A0A1I7RTX8"/>
<dbReference type="Proteomes" id="UP000659654">
    <property type="component" value="Unassembled WGS sequence"/>
</dbReference>
<reference evidence="4" key="1">
    <citation type="submission" date="2016-11" db="UniProtKB">
        <authorList>
            <consortium name="WormBaseParasite"/>
        </authorList>
    </citation>
    <scope>IDENTIFICATION</scope>
</reference>
<evidence type="ECO:0000313" key="1">
    <source>
        <dbReference type="EMBL" id="CAD5235628.1"/>
    </source>
</evidence>
<accession>A0A1I7RTX8</accession>
<protein>
    <submittedName>
        <fullName evidence="1">(pine wood nematode) hypothetical protein</fullName>
    </submittedName>
</protein>